<name>A0A3R5QSF5_9CLOT</name>
<proteinExistence type="predicted"/>
<keyword evidence="7 9" id="KW-1133">Transmembrane helix</keyword>
<accession>A0A3R5QSF5</accession>
<feature type="transmembrane region" description="Helical" evidence="9">
    <location>
        <begin position="82"/>
        <end position="103"/>
    </location>
</feature>
<evidence type="ECO:0000256" key="3">
    <source>
        <dbReference type="ARBA" id="ARBA00022475"/>
    </source>
</evidence>
<dbReference type="RefSeq" id="WP_128212399.1">
    <property type="nucleotide sequence ID" value="NZ_CP025746.1"/>
</dbReference>
<dbReference type="SMART" id="SM00382">
    <property type="entry name" value="AAA"/>
    <property type="match status" value="1"/>
</dbReference>
<organism evidence="12 13">
    <name type="scientific">Clostridium manihotivorum</name>
    <dbReference type="NCBI Taxonomy" id="2320868"/>
    <lineage>
        <taxon>Bacteria</taxon>
        <taxon>Bacillati</taxon>
        <taxon>Bacillota</taxon>
        <taxon>Clostridia</taxon>
        <taxon>Eubacteriales</taxon>
        <taxon>Clostridiaceae</taxon>
        <taxon>Clostridium</taxon>
    </lineage>
</organism>
<dbReference type="OrthoDB" id="9762778at2"/>
<dbReference type="Proteomes" id="UP000286268">
    <property type="component" value="Chromosome"/>
</dbReference>
<dbReference type="GO" id="GO:0015421">
    <property type="term" value="F:ABC-type oligopeptide transporter activity"/>
    <property type="evidence" value="ECO:0007669"/>
    <property type="project" value="TreeGrafter"/>
</dbReference>
<dbReference type="GO" id="GO:0005524">
    <property type="term" value="F:ATP binding"/>
    <property type="evidence" value="ECO:0007669"/>
    <property type="project" value="UniProtKB-KW"/>
</dbReference>
<dbReference type="GO" id="GO:0005886">
    <property type="term" value="C:plasma membrane"/>
    <property type="evidence" value="ECO:0007669"/>
    <property type="project" value="UniProtKB-SubCell"/>
</dbReference>
<dbReference type="GO" id="GO:0016887">
    <property type="term" value="F:ATP hydrolysis activity"/>
    <property type="evidence" value="ECO:0007669"/>
    <property type="project" value="InterPro"/>
</dbReference>
<feature type="transmembrane region" description="Helical" evidence="9">
    <location>
        <begin position="26"/>
        <end position="50"/>
    </location>
</feature>
<evidence type="ECO:0000256" key="1">
    <source>
        <dbReference type="ARBA" id="ARBA00004651"/>
    </source>
</evidence>
<evidence type="ECO:0000256" key="6">
    <source>
        <dbReference type="ARBA" id="ARBA00022840"/>
    </source>
</evidence>
<keyword evidence="4 9" id="KW-0812">Transmembrane</keyword>
<keyword evidence="13" id="KW-1185">Reference proteome</keyword>
<dbReference type="Pfam" id="PF00005">
    <property type="entry name" value="ABC_tran"/>
    <property type="match status" value="1"/>
</dbReference>
<dbReference type="Gene3D" id="3.40.50.300">
    <property type="entry name" value="P-loop containing nucleotide triphosphate hydrolases"/>
    <property type="match status" value="1"/>
</dbReference>
<keyword evidence="5" id="KW-0547">Nucleotide-binding</keyword>
<dbReference type="SUPFAM" id="SSF90123">
    <property type="entry name" value="ABC transporter transmembrane region"/>
    <property type="match status" value="1"/>
</dbReference>
<dbReference type="PROSITE" id="PS50929">
    <property type="entry name" value="ABC_TM1F"/>
    <property type="match status" value="1"/>
</dbReference>
<feature type="transmembrane region" description="Helical" evidence="9">
    <location>
        <begin position="268"/>
        <end position="285"/>
    </location>
</feature>
<keyword evidence="6 12" id="KW-0067">ATP-binding</keyword>
<dbReference type="InterPro" id="IPR011527">
    <property type="entry name" value="ABC1_TM_dom"/>
</dbReference>
<reference evidence="12 13" key="1">
    <citation type="submission" date="2018-01" db="EMBL/GenBank/DDBJ databases">
        <title>Genome Sequencing and Assembly of Anaerobacter polyendosporus strain CT4.</title>
        <authorList>
            <person name="Tachaapaikoon C."/>
            <person name="Sutheeworapong S."/>
            <person name="Jenjaroenpun P."/>
            <person name="Wongsurawat T."/>
            <person name="Nookeaw I."/>
            <person name="Cheawchanlertfa P."/>
            <person name="Kosugi A."/>
            <person name="Cheevadhanarak S."/>
            <person name="Ratanakhanokchai K."/>
        </authorList>
    </citation>
    <scope>NUCLEOTIDE SEQUENCE [LARGE SCALE GENOMIC DNA]</scope>
    <source>
        <strain evidence="12 13">CT4</strain>
    </source>
</reference>
<dbReference type="CDD" id="cd18544">
    <property type="entry name" value="ABC_6TM_TmrA_like"/>
    <property type="match status" value="1"/>
</dbReference>
<dbReference type="KEGG" id="cmah:C1I91_07985"/>
<keyword evidence="3" id="KW-1003">Cell membrane</keyword>
<gene>
    <name evidence="12" type="ORF">C1I91_07985</name>
</gene>
<feature type="transmembrane region" description="Helical" evidence="9">
    <location>
        <begin position="156"/>
        <end position="175"/>
    </location>
</feature>
<keyword evidence="2" id="KW-0813">Transport</keyword>
<feature type="transmembrane region" description="Helical" evidence="9">
    <location>
        <begin position="181"/>
        <end position="199"/>
    </location>
</feature>
<dbReference type="InterPro" id="IPR017871">
    <property type="entry name" value="ABC_transporter-like_CS"/>
</dbReference>
<evidence type="ECO:0000256" key="9">
    <source>
        <dbReference type="SAM" id="Phobius"/>
    </source>
</evidence>
<dbReference type="AlphaFoldDB" id="A0A3R5QSF5"/>
<sequence length="602" mass="67935">MKFIWSNTTRRNRDLKFHKAKSLTRLLQFTIPYLSKIILAAACVILVNIAQLLKPYILKLIIDDFLINKSVQSGIHSINAMAFLYFVIVLLGGVLTFAQVNLINRVGQDIMKTLRNKVFKTIQLLPLSYLDKNSSGRLITRATNDVEALSEMYTDVIINLFKDVFLLIGIVYAMVTLNLKLALISFSVVPVMFFIVFLLKKKIKDNFTNMKSLIGRINGFMAESISGMKVIQIFQGEKEKKQQFLKLNGDYFDTTLFQVRLNSILRPAADIFQSLAVAIIIWYGMGKIAGKTLEIGVLYAFTTYIKQFFAPISDLADNYTTIQSALVSADRIFELLDEENNLEDLDKGLNINKIEGNIEFRHVWFSYNNKDWVLKDISFKLNKGEMAAFVGETGSGKTTIINLISGFYDIQRGEILIDGVNIKDISKKDLRRNISVVLQDVFLFSGNIRMNVTLNDNIDDKVINEALKTSYALGFVNSLGQGLDHPVMERGSTFSSGQKQLLAFARALAHKPSIFVLDEATANIDTHTEKLIQKAIDNVIINTTTIVIAHRLSTIRNADKIIVLKNGSIVEMGNHNELVTQNGYYKKLLEEGLEENIQEYLA</sequence>
<dbReference type="PROSITE" id="PS50893">
    <property type="entry name" value="ABC_TRANSPORTER_2"/>
    <property type="match status" value="1"/>
</dbReference>
<dbReference type="CDD" id="cd03254">
    <property type="entry name" value="ABCC_Glucan_exporter_like"/>
    <property type="match status" value="1"/>
</dbReference>
<dbReference type="PANTHER" id="PTHR43394:SF1">
    <property type="entry name" value="ATP-BINDING CASSETTE SUB-FAMILY B MEMBER 10, MITOCHONDRIAL"/>
    <property type="match status" value="1"/>
</dbReference>
<dbReference type="InterPro" id="IPR003593">
    <property type="entry name" value="AAA+_ATPase"/>
</dbReference>
<evidence type="ECO:0000256" key="2">
    <source>
        <dbReference type="ARBA" id="ARBA00022448"/>
    </source>
</evidence>
<comment type="subcellular location">
    <subcellularLocation>
        <location evidence="1">Cell membrane</location>
        <topology evidence="1">Multi-pass membrane protein</topology>
    </subcellularLocation>
</comment>
<evidence type="ECO:0000256" key="7">
    <source>
        <dbReference type="ARBA" id="ARBA00022989"/>
    </source>
</evidence>
<protein>
    <submittedName>
        <fullName evidence="12">ABC transporter ATP-binding protein</fullName>
    </submittedName>
</protein>
<dbReference type="FunFam" id="3.40.50.300:FF:000221">
    <property type="entry name" value="Multidrug ABC transporter ATP-binding protein"/>
    <property type="match status" value="1"/>
</dbReference>
<evidence type="ECO:0000313" key="13">
    <source>
        <dbReference type="Proteomes" id="UP000286268"/>
    </source>
</evidence>
<evidence type="ECO:0000259" key="10">
    <source>
        <dbReference type="PROSITE" id="PS50893"/>
    </source>
</evidence>
<dbReference type="Gene3D" id="1.20.1560.10">
    <property type="entry name" value="ABC transporter type 1, transmembrane domain"/>
    <property type="match status" value="1"/>
</dbReference>
<evidence type="ECO:0000259" key="11">
    <source>
        <dbReference type="PROSITE" id="PS50929"/>
    </source>
</evidence>
<evidence type="ECO:0000256" key="4">
    <source>
        <dbReference type="ARBA" id="ARBA00022692"/>
    </source>
</evidence>
<dbReference type="PROSITE" id="PS00211">
    <property type="entry name" value="ABC_TRANSPORTER_1"/>
    <property type="match status" value="1"/>
</dbReference>
<evidence type="ECO:0000256" key="5">
    <source>
        <dbReference type="ARBA" id="ARBA00022741"/>
    </source>
</evidence>
<dbReference type="EMBL" id="CP025746">
    <property type="protein sequence ID" value="QAA31587.1"/>
    <property type="molecule type" value="Genomic_DNA"/>
</dbReference>
<feature type="domain" description="ABC transporter" evidence="10">
    <location>
        <begin position="358"/>
        <end position="591"/>
    </location>
</feature>
<evidence type="ECO:0000256" key="8">
    <source>
        <dbReference type="ARBA" id="ARBA00023136"/>
    </source>
</evidence>
<dbReference type="InterPro" id="IPR039421">
    <property type="entry name" value="Type_1_exporter"/>
</dbReference>
<dbReference type="InterPro" id="IPR027417">
    <property type="entry name" value="P-loop_NTPase"/>
</dbReference>
<dbReference type="InterPro" id="IPR036640">
    <property type="entry name" value="ABC1_TM_sf"/>
</dbReference>
<dbReference type="Pfam" id="PF00664">
    <property type="entry name" value="ABC_membrane"/>
    <property type="match status" value="1"/>
</dbReference>
<evidence type="ECO:0000313" key="12">
    <source>
        <dbReference type="EMBL" id="QAA31587.1"/>
    </source>
</evidence>
<keyword evidence="8 9" id="KW-0472">Membrane</keyword>
<dbReference type="SUPFAM" id="SSF52540">
    <property type="entry name" value="P-loop containing nucleoside triphosphate hydrolases"/>
    <property type="match status" value="1"/>
</dbReference>
<dbReference type="InterPro" id="IPR003439">
    <property type="entry name" value="ABC_transporter-like_ATP-bd"/>
</dbReference>
<feature type="domain" description="ABC transmembrane type-1" evidence="11">
    <location>
        <begin position="38"/>
        <end position="324"/>
    </location>
</feature>
<dbReference type="PANTHER" id="PTHR43394">
    <property type="entry name" value="ATP-DEPENDENT PERMEASE MDL1, MITOCHONDRIAL"/>
    <property type="match status" value="1"/>
</dbReference>